<dbReference type="GO" id="GO:0009279">
    <property type="term" value="C:cell outer membrane"/>
    <property type="evidence" value="ECO:0007669"/>
    <property type="project" value="UniProtKB-SubCell"/>
</dbReference>
<name>A0A848GQX2_9BACT</name>
<evidence type="ECO:0000256" key="4">
    <source>
        <dbReference type="ARBA" id="ARBA00023136"/>
    </source>
</evidence>
<evidence type="ECO:0000256" key="2">
    <source>
        <dbReference type="ARBA" id="ARBA00006275"/>
    </source>
</evidence>
<keyword evidence="4" id="KW-0472">Membrane</keyword>
<dbReference type="InterPro" id="IPR033985">
    <property type="entry name" value="SusD-like_N"/>
</dbReference>
<evidence type="ECO:0000256" key="6">
    <source>
        <dbReference type="SAM" id="SignalP"/>
    </source>
</evidence>
<feature type="chain" id="PRO_5032976243" evidence="6">
    <location>
        <begin position="21"/>
        <end position="525"/>
    </location>
</feature>
<dbReference type="EMBL" id="JABBGC010000002">
    <property type="protein sequence ID" value="NML39442.1"/>
    <property type="molecule type" value="Genomic_DNA"/>
</dbReference>
<dbReference type="InterPro" id="IPR011990">
    <property type="entry name" value="TPR-like_helical_dom_sf"/>
</dbReference>
<dbReference type="Gene3D" id="1.25.40.390">
    <property type="match status" value="1"/>
</dbReference>
<dbReference type="Proteomes" id="UP000583266">
    <property type="component" value="Unassembled WGS sequence"/>
</dbReference>
<feature type="domain" description="SusD-like N-terminal" evidence="8">
    <location>
        <begin position="74"/>
        <end position="226"/>
    </location>
</feature>
<comment type="caution">
    <text evidence="9">The sequence shown here is derived from an EMBL/GenBank/DDBJ whole genome shotgun (WGS) entry which is preliminary data.</text>
</comment>
<proteinExistence type="inferred from homology"/>
<keyword evidence="10" id="KW-1185">Reference proteome</keyword>
<sequence length="525" mass="58589">MKTRYIALAFAGIMAASCNKSLLDTAPHDKYTEETFWTTPEAANAGLTGCYSVLRNDGIYGGKGSNNATALWDETLSPNAWTQTDVMKFNSIASGSQMASSGGIISSRYSDCYSGIGRCNTFIKKVDEVPGMDDKQKQVMKGQAYFLRALYYFQLQNYYGGVPLILDPPNKETQSLLPRNKREEVVAQVLKDLDAAATLLPLTYGAADRGRATKGAAMGLKARVLLFEASPLLNTANDANKWAAAAAAAKAVMDLGGTGYGLFDNYRNLFMKQYENNKEVIFDVQYLFPNQGNSFDLICSQYNSNAPLLGLAQAYYMKNGLPITDPASGYDAQKPYLNRDPRLQGTITFPTDIYQGKVVDTKRFAITGYGVKKFSVYDSIVPAPTDADLKGGQSEINFIVLRYADILMMYAEAQNEAAGPDATVYAALNLIRDRVRMPHITPNLSKDDMRKEIRHERRVEFACEGLYYNDIRRWKTAETELNGPIYNYAGKEMEKRVFNPKRDYWWPIPQTEKDLNPNLEQNPGY</sequence>
<reference evidence="9 10" key="1">
    <citation type="submission" date="2020-04" db="EMBL/GenBank/DDBJ databases">
        <title>Chitinophaga sp. G-6-1-13 sp. nov., isolated from soil.</title>
        <authorList>
            <person name="Dahal R.H."/>
            <person name="Chaudhary D.K."/>
        </authorList>
    </citation>
    <scope>NUCLEOTIDE SEQUENCE [LARGE SCALE GENOMIC DNA]</scope>
    <source>
        <strain evidence="9 10">G-6-1-13</strain>
    </source>
</reference>
<comment type="similarity">
    <text evidence="2">Belongs to the SusD family.</text>
</comment>
<keyword evidence="5" id="KW-0998">Cell outer membrane</keyword>
<dbReference type="Pfam" id="PF14322">
    <property type="entry name" value="SusD-like_3"/>
    <property type="match status" value="1"/>
</dbReference>
<feature type="signal peptide" evidence="6">
    <location>
        <begin position="1"/>
        <end position="20"/>
    </location>
</feature>
<dbReference type="RefSeq" id="WP_169226519.1">
    <property type="nucleotide sequence ID" value="NZ_JABBGC010000002.1"/>
</dbReference>
<gene>
    <name evidence="9" type="ORF">HHL17_19735</name>
</gene>
<evidence type="ECO:0000259" key="8">
    <source>
        <dbReference type="Pfam" id="PF14322"/>
    </source>
</evidence>
<dbReference type="InterPro" id="IPR012944">
    <property type="entry name" value="SusD_RagB_dom"/>
</dbReference>
<comment type="subcellular location">
    <subcellularLocation>
        <location evidence="1">Cell outer membrane</location>
    </subcellularLocation>
</comment>
<evidence type="ECO:0000256" key="3">
    <source>
        <dbReference type="ARBA" id="ARBA00022729"/>
    </source>
</evidence>
<dbReference type="SUPFAM" id="SSF48452">
    <property type="entry name" value="TPR-like"/>
    <property type="match status" value="1"/>
</dbReference>
<evidence type="ECO:0000256" key="1">
    <source>
        <dbReference type="ARBA" id="ARBA00004442"/>
    </source>
</evidence>
<dbReference type="CDD" id="cd08977">
    <property type="entry name" value="SusD"/>
    <property type="match status" value="1"/>
</dbReference>
<evidence type="ECO:0000313" key="10">
    <source>
        <dbReference type="Proteomes" id="UP000583266"/>
    </source>
</evidence>
<protein>
    <submittedName>
        <fullName evidence="9">RagB/SusD family nutrient uptake outer membrane protein</fullName>
    </submittedName>
</protein>
<feature type="domain" description="RagB/SusD" evidence="7">
    <location>
        <begin position="301"/>
        <end position="525"/>
    </location>
</feature>
<dbReference type="Pfam" id="PF07980">
    <property type="entry name" value="SusD_RagB"/>
    <property type="match status" value="1"/>
</dbReference>
<evidence type="ECO:0000313" key="9">
    <source>
        <dbReference type="EMBL" id="NML39442.1"/>
    </source>
</evidence>
<keyword evidence="3 6" id="KW-0732">Signal</keyword>
<organism evidence="9 10">
    <name type="scientific">Chitinophaga fulva</name>
    <dbReference type="NCBI Taxonomy" id="2728842"/>
    <lineage>
        <taxon>Bacteria</taxon>
        <taxon>Pseudomonadati</taxon>
        <taxon>Bacteroidota</taxon>
        <taxon>Chitinophagia</taxon>
        <taxon>Chitinophagales</taxon>
        <taxon>Chitinophagaceae</taxon>
        <taxon>Chitinophaga</taxon>
    </lineage>
</organism>
<evidence type="ECO:0000259" key="7">
    <source>
        <dbReference type="Pfam" id="PF07980"/>
    </source>
</evidence>
<accession>A0A848GQX2</accession>
<evidence type="ECO:0000256" key="5">
    <source>
        <dbReference type="ARBA" id="ARBA00023237"/>
    </source>
</evidence>
<dbReference type="AlphaFoldDB" id="A0A848GQX2"/>
<dbReference type="PROSITE" id="PS51257">
    <property type="entry name" value="PROKAR_LIPOPROTEIN"/>
    <property type="match status" value="1"/>
</dbReference>